<protein>
    <submittedName>
        <fullName evidence="2">Uncharacterized protein</fullName>
    </submittedName>
</protein>
<keyword evidence="1" id="KW-0812">Transmembrane</keyword>
<evidence type="ECO:0000313" key="3">
    <source>
        <dbReference type="Proteomes" id="UP000274920"/>
    </source>
</evidence>
<keyword evidence="3" id="KW-1185">Reference proteome</keyword>
<gene>
    <name evidence="2" type="ORF">EBB54_26355</name>
</gene>
<sequence length="306" mass="34057">MKLSMYEAFDLVAEEAVELLAEYDRTAEAVQEYSAETTIRAVLGDGKSFPGHNSSISDGEFSDLSRLGMGKKTVKKRSRKMTWKVRLLAAAIIVTAFCSASFARFRGNMRRIDGAELVDETNRDLVGKVETGIASVYDADGKLVNGDELYEAYGDPDPDLFNWRISSVIRQVADGVYIPATIDEFPVREADGEYRTPEVIFRNGAMVIFTKEDGSGWDLKKGETLRFEVEEYPSEIGFGKGQNVSFVYIFNGLMMDGEAYENRDELEVSFALTAEKAGEYYVGVMGVSSDPITFREGKIQVSTQEK</sequence>
<keyword evidence="1" id="KW-1133">Transmembrane helix</keyword>
<accession>A0A3R8JTC0</accession>
<dbReference type="EMBL" id="RHJS01000002">
    <property type="protein sequence ID" value="RRK34463.1"/>
    <property type="molecule type" value="Genomic_DNA"/>
</dbReference>
<name>A0A3R8JTC0_9FIRM</name>
<dbReference type="AlphaFoldDB" id="A0A3R8JTC0"/>
<proteinExistence type="predicted"/>
<feature type="transmembrane region" description="Helical" evidence="1">
    <location>
        <begin position="85"/>
        <end position="103"/>
    </location>
</feature>
<organism evidence="2 3">
    <name type="scientific">Schaedlerella arabinosiphila</name>
    <dbReference type="NCBI Taxonomy" id="2044587"/>
    <lineage>
        <taxon>Bacteria</taxon>
        <taxon>Bacillati</taxon>
        <taxon>Bacillota</taxon>
        <taxon>Clostridia</taxon>
        <taxon>Lachnospirales</taxon>
        <taxon>Lachnospiraceae</taxon>
        <taxon>Schaedlerella</taxon>
    </lineage>
</organism>
<reference evidence="2" key="1">
    <citation type="submission" date="2018-10" db="EMBL/GenBank/DDBJ databases">
        <title>Schaedlerella arabinophila gen. nov. sp. nov., isolated from the mouse intestinal tract and comparative analysis with the genome of the closely related altered Schaedler flora strain ASF502.</title>
        <authorList>
            <person name="Miyake S."/>
            <person name="Soh M."/>
            <person name="Seedorf H."/>
        </authorList>
    </citation>
    <scope>NUCLEOTIDE SEQUENCE [LARGE SCALE GENOMIC DNA]</scope>
    <source>
        <strain evidence="2">DSM 106076</strain>
    </source>
</reference>
<evidence type="ECO:0000256" key="1">
    <source>
        <dbReference type="SAM" id="Phobius"/>
    </source>
</evidence>
<evidence type="ECO:0000313" key="2">
    <source>
        <dbReference type="EMBL" id="RRK34463.1"/>
    </source>
</evidence>
<comment type="caution">
    <text evidence="2">The sequence shown here is derived from an EMBL/GenBank/DDBJ whole genome shotgun (WGS) entry which is preliminary data.</text>
</comment>
<keyword evidence="1" id="KW-0472">Membrane</keyword>
<dbReference type="RefSeq" id="WP_125129583.1">
    <property type="nucleotide sequence ID" value="NZ_RHJS01000002.1"/>
</dbReference>
<dbReference type="Proteomes" id="UP000274920">
    <property type="component" value="Unassembled WGS sequence"/>
</dbReference>